<name>A0A8B7Z082_ACAPL</name>
<dbReference type="AlphaFoldDB" id="A0A8B7Z082"/>
<gene>
    <name evidence="3" type="primary">LOC110983772</name>
</gene>
<proteinExistence type="predicted"/>
<accession>A0A8B7Z082</accession>
<keyword evidence="2" id="KW-1185">Reference proteome</keyword>
<evidence type="ECO:0000313" key="2">
    <source>
        <dbReference type="Proteomes" id="UP000694845"/>
    </source>
</evidence>
<dbReference type="OrthoDB" id="2126785at2759"/>
<feature type="region of interest" description="Disordered" evidence="1">
    <location>
        <begin position="310"/>
        <end position="347"/>
    </location>
</feature>
<sequence length="395" mass="44468">MAVTRMRMDSTEVNAAVFVRGLLGKVLDDLQAEVDGPSKNDRIKQSIQNISQMYKQGLSRASTNFRSDWNDPSNRCAYVFLYLLQHCHLVYHSIHKSDISKMLSKKKRLKVCCIGGGPGSDVIGLTSFLRENSSLQQSLDCLVLDLYPTWRDTWHLIRRHMPDGLNLSVTYQGCDLVQDSSVGGNVLGFIQQADMLTFVKSFSTVSAFFRADSRRGDLLRSILQEIKPDCFVLFIDNKHLRDKEFQQQFASRAGLKLVFEYRGTQTLPNVGPYTTTIKKYSRLLDFKPLRTCDVLIQVFCKESVGAVSRESQPVSRDSPLPSSSTTTTTSSARRRPAPPPAPSVVRQAAPQRCQYLLQNFFAYERREPEISEPVQPARQGLSSASAGMLLESVFF</sequence>
<organism evidence="2 3">
    <name type="scientific">Acanthaster planci</name>
    <name type="common">Crown-of-thorns starfish</name>
    <dbReference type="NCBI Taxonomy" id="133434"/>
    <lineage>
        <taxon>Eukaryota</taxon>
        <taxon>Metazoa</taxon>
        <taxon>Echinodermata</taxon>
        <taxon>Eleutherozoa</taxon>
        <taxon>Asterozoa</taxon>
        <taxon>Asteroidea</taxon>
        <taxon>Valvatacea</taxon>
        <taxon>Valvatida</taxon>
        <taxon>Acanthasteridae</taxon>
        <taxon>Acanthaster</taxon>
    </lineage>
</organism>
<dbReference type="KEGG" id="aplc:110983772"/>
<evidence type="ECO:0000256" key="1">
    <source>
        <dbReference type="SAM" id="MobiDB-lite"/>
    </source>
</evidence>
<dbReference type="OMA" id="KVCCIGG"/>
<dbReference type="Proteomes" id="UP000694845">
    <property type="component" value="Unplaced"/>
</dbReference>
<feature type="compositionally biased region" description="Low complexity" evidence="1">
    <location>
        <begin position="313"/>
        <end position="331"/>
    </location>
</feature>
<evidence type="ECO:0000313" key="3">
    <source>
        <dbReference type="RefSeq" id="XP_022099008.1"/>
    </source>
</evidence>
<dbReference type="RefSeq" id="XP_022099008.1">
    <property type="nucleotide sequence ID" value="XM_022243316.1"/>
</dbReference>
<protein>
    <submittedName>
        <fullName evidence="3">Uncharacterized protein LOC110983772</fullName>
    </submittedName>
</protein>
<reference evidence="3" key="1">
    <citation type="submission" date="2025-08" db="UniProtKB">
        <authorList>
            <consortium name="RefSeq"/>
        </authorList>
    </citation>
    <scope>IDENTIFICATION</scope>
</reference>
<dbReference type="GeneID" id="110983772"/>